<accession>A0A9N9NU67</accession>
<proteinExistence type="predicted"/>
<dbReference type="Proteomes" id="UP000789759">
    <property type="component" value="Unassembled WGS sequence"/>
</dbReference>
<evidence type="ECO:0000313" key="1">
    <source>
        <dbReference type="EMBL" id="CAG8772065.1"/>
    </source>
</evidence>
<organism evidence="1 2">
    <name type="scientific">Cetraspora pellucida</name>
    <dbReference type="NCBI Taxonomy" id="1433469"/>
    <lineage>
        <taxon>Eukaryota</taxon>
        <taxon>Fungi</taxon>
        <taxon>Fungi incertae sedis</taxon>
        <taxon>Mucoromycota</taxon>
        <taxon>Glomeromycotina</taxon>
        <taxon>Glomeromycetes</taxon>
        <taxon>Diversisporales</taxon>
        <taxon>Gigasporaceae</taxon>
        <taxon>Cetraspora</taxon>
    </lineage>
</organism>
<evidence type="ECO:0000313" key="2">
    <source>
        <dbReference type="Proteomes" id="UP000789759"/>
    </source>
</evidence>
<dbReference type="EMBL" id="CAJVQA010022079">
    <property type="protein sequence ID" value="CAG8772065.1"/>
    <property type="molecule type" value="Genomic_DNA"/>
</dbReference>
<dbReference type="OrthoDB" id="2425836at2759"/>
<sequence length="128" mass="15015">VFEIAFDENDSFYPLCKRIVLIFELIKQVINLLKSHIATLADCFIGIVQIAIALKKIPTSNNLRTLAIAVFNTRYEQFDISSYLLTYFLHFNYRNNGLKRKFYNICELAVSYYKDMHHCEKKCCELVS</sequence>
<feature type="non-terminal residue" evidence="1">
    <location>
        <position position="1"/>
    </location>
</feature>
<dbReference type="AlphaFoldDB" id="A0A9N9NU67"/>
<comment type="caution">
    <text evidence="1">The sequence shown here is derived from an EMBL/GenBank/DDBJ whole genome shotgun (WGS) entry which is preliminary data.</text>
</comment>
<gene>
    <name evidence="1" type="ORF">CPELLU_LOCUS15927</name>
</gene>
<protein>
    <submittedName>
        <fullName evidence="1">24030_t:CDS:1</fullName>
    </submittedName>
</protein>
<keyword evidence="2" id="KW-1185">Reference proteome</keyword>
<reference evidence="1" key="1">
    <citation type="submission" date="2021-06" db="EMBL/GenBank/DDBJ databases">
        <authorList>
            <person name="Kallberg Y."/>
            <person name="Tangrot J."/>
            <person name="Rosling A."/>
        </authorList>
    </citation>
    <scope>NUCLEOTIDE SEQUENCE</scope>
    <source>
        <strain evidence="1">FL966</strain>
    </source>
</reference>
<name>A0A9N9NU67_9GLOM</name>